<comment type="caution">
    <text evidence="8">The sequence shown here is derived from an EMBL/GenBank/DDBJ whole genome shotgun (WGS) entry which is preliminary data.</text>
</comment>
<dbReference type="AlphaFoldDB" id="A0A9P7FY27"/>
<dbReference type="EMBL" id="JABCKI010005761">
    <property type="protein sequence ID" value="KAG5638463.1"/>
    <property type="molecule type" value="Genomic_DNA"/>
</dbReference>
<comment type="subcellular location">
    <subcellularLocation>
        <location evidence="1">Cytoplasm</location>
    </subcellularLocation>
</comment>
<dbReference type="PROSITE" id="PS51981">
    <property type="entry name" value="ZF_RZ"/>
    <property type="match status" value="1"/>
</dbReference>
<keyword evidence="5" id="KW-0862">Zinc</keyword>
<evidence type="ECO:0000313" key="8">
    <source>
        <dbReference type="EMBL" id="KAG5638463.1"/>
    </source>
</evidence>
<evidence type="ECO:0000256" key="2">
    <source>
        <dbReference type="ARBA" id="ARBA00022490"/>
    </source>
</evidence>
<evidence type="ECO:0000259" key="7">
    <source>
        <dbReference type="PROSITE" id="PS51981"/>
    </source>
</evidence>
<dbReference type="Proteomes" id="UP000717328">
    <property type="component" value="Unassembled WGS sequence"/>
</dbReference>
<dbReference type="Pfam" id="PF20173">
    <property type="entry name" value="ZnF_RZ-type"/>
    <property type="match status" value="2"/>
</dbReference>
<organism evidence="8 9">
    <name type="scientific">Sphagnurus paluster</name>
    <dbReference type="NCBI Taxonomy" id="117069"/>
    <lineage>
        <taxon>Eukaryota</taxon>
        <taxon>Fungi</taxon>
        <taxon>Dikarya</taxon>
        <taxon>Basidiomycota</taxon>
        <taxon>Agaricomycotina</taxon>
        <taxon>Agaricomycetes</taxon>
        <taxon>Agaricomycetidae</taxon>
        <taxon>Agaricales</taxon>
        <taxon>Tricholomatineae</taxon>
        <taxon>Lyophyllaceae</taxon>
        <taxon>Sphagnurus</taxon>
    </lineage>
</organism>
<accession>A0A9P7FY27</accession>
<dbReference type="InterPro" id="IPR046439">
    <property type="entry name" value="ZF_RZ_dom"/>
</dbReference>
<keyword evidence="6" id="KW-0391">Immunity</keyword>
<evidence type="ECO:0000256" key="6">
    <source>
        <dbReference type="ARBA" id="ARBA00022859"/>
    </source>
</evidence>
<dbReference type="GO" id="GO:0008270">
    <property type="term" value="F:zinc ion binding"/>
    <property type="evidence" value="ECO:0007669"/>
    <property type="project" value="UniProtKB-KW"/>
</dbReference>
<protein>
    <recommendedName>
        <fullName evidence="7">RZ-type domain-containing protein</fullName>
    </recommendedName>
</protein>
<keyword evidence="9" id="KW-1185">Reference proteome</keyword>
<evidence type="ECO:0000256" key="4">
    <source>
        <dbReference type="ARBA" id="ARBA00022771"/>
    </source>
</evidence>
<keyword evidence="2" id="KW-0963">Cytoplasm</keyword>
<gene>
    <name evidence="8" type="ORF">H0H81_012528</name>
</gene>
<evidence type="ECO:0000256" key="5">
    <source>
        <dbReference type="ARBA" id="ARBA00022833"/>
    </source>
</evidence>
<proteinExistence type="predicted"/>
<sequence length="684" mass="75736">MRAHKPLRSLTLRSTFALVLAGALWSAVGGLAALIAINVNRTNRQDRKGSSTGPHTHNISAVNLSIAPIFATNLAQRTTNALLYVGNDADRNAHMPNARSIAQRLALLVRKLAHVCGEDCSIQICPRCAPPEVKARDVDFILGKTLGEIAEDEETLDELLITLPECRHVFTVETLDGLCGMGDYYTQSQTDGTWEDLKSPVTQTQTGERKKPPVCPTCRSAITSPRYGRVYKSADLEILERNVISRMSTQLDSLRTSMDSIVKADIESKLTNKAPGITLESVDVAGSVRKACRTAQKAILGDKGQGPIPPEALDAGNESLFMIAPSVTKAWKDSVKPLMSVYERAIKVTGMRSAHMKAWEAAWSCLVEQEMERALMDPARAPQNLNQYAMQMARMKVGQPQPRGDKRFLVEAFWTAIQVRLVLSDLACAWLTATSNNSDYSPQQKQMWGNFAMFLLKGCQRDALIALDIATKSETRRQMTKTSLLIMRIDLESCRLNHMLYQQSGTLTLADQRSRLADDALKAGDEVDKDIFRICKEHFAVLPDDRWAWMIENFMDAANAIRDEWRKLEKSVRAETFYQPVSLDEKMNIVKALDFGYTGHFYNCPNGHTFVITEVGGFTLVAKCAETDPCSKCGGAMQQGRCPECGAVIGGSDHTLDSSNTRATDFEDLVRQAGARQSPFAWGR</sequence>
<dbReference type="GO" id="GO:0005737">
    <property type="term" value="C:cytoplasm"/>
    <property type="evidence" value="ECO:0007669"/>
    <property type="project" value="UniProtKB-SubCell"/>
</dbReference>
<keyword evidence="3" id="KW-0479">Metal-binding</keyword>
<keyword evidence="4" id="KW-0863">Zinc-finger</keyword>
<name>A0A9P7FY27_9AGAR</name>
<dbReference type="GO" id="GO:0002376">
    <property type="term" value="P:immune system process"/>
    <property type="evidence" value="ECO:0007669"/>
    <property type="project" value="UniProtKB-KW"/>
</dbReference>
<reference evidence="8" key="2">
    <citation type="submission" date="2021-10" db="EMBL/GenBank/DDBJ databases">
        <title>Phylogenomics reveals ancestral predisposition of the termite-cultivated fungus Termitomyces towards a domesticated lifestyle.</title>
        <authorList>
            <person name="Auxier B."/>
            <person name="Grum-Grzhimaylo A."/>
            <person name="Cardenas M.E."/>
            <person name="Lodge J.D."/>
            <person name="Laessoe T."/>
            <person name="Pedersen O."/>
            <person name="Smith M.E."/>
            <person name="Kuyper T.W."/>
            <person name="Franco-Molano E.A."/>
            <person name="Baroni T.J."/>
            <person name="Aanen D.K."/>
        </authorList>
    </citation>
    <scope>NUCLEOTIDE SEQUENCE</scope>
    <source>
        <strain evidence="8">D49</strain>
    </source>
</reference>
<feature type="domain" description="RZ-type" evidence="7">
    <location>
        <begin position="581"/>
        <end position="672"/>
    </location>
</feature>
<evidence type="ECO:0000256" key="3">
    <source>
        <dbReference type="ARBA" id="ARBA00022723"/>
    </source>
</evidence>
<reference evidence="8" key="1">
    <citation type="submission" date="2021-02" db="EMBL/GenBank/DDBJ databases">
        <authorList>
            <person name="Nieuwenhuis M."/>
            <person name="Van De Peppel L.J.J."/>
        </authorList>
    </citation>
    <scope>NUCLEOTIDE SEQUENCE</scope>
    <source>
        <strain evidence="8">D49</strain>
    </source>
</reference>
<evidence type="ECO:0000256" key="1">
    <source>
        <dbReference type="ARBA" id="ARBA00004496"/>
    </source>
</evidence>
<evidence type="ECO:0000313" key="9">
    <source>
        <dbReference type="Proteomes" id="UP000717328"/>
    </source>
</evidence>
<dbReference type="OrthoDB" id="2423195at2759"/>